<evidence type="ECO:0000313" key="5">
    <source>
        <dbReference type="Proteomes" id="UP001596333"/>
    </source>
</evidence>
<feature type="domain" description="MOFRL-associated" evidence="3">
    <location>
        <begin position="41"/>
        <end position="273"/>
    </location>
</feature>
<dbReference type="GO" id="GO:0016301">
    <property type="term" value="F:kinase activity"/>
    <property type="evidence" value="ECO:0007669"/>
    <property type="project" value="UniProtKB-KW"/>
</dbReference>
<feature type="domain" description="MOFRL" evidence="2">
    <location>
        <begin position="354"/>
        <end position="455"/>
    </location>
</feature>
<feature type="region of interest" description="Disordered" evidence="1">
    <location>
        <begin position="13"/>
        <end position="34"/>
    </location>
</feature>
<dbReference type="InterPro" id="IPR037035">
    <property type="entry name" value="GK-like_C_sf"/>
</dbReference>
<sequence>MFDRDDLGVDDGAADGLAADDHSSHHGVRSAELAPPNRAALDALEAGIDAAHPRSVIAARVTIDGDELRVADRTVDLSEYDEIVVLGGGNAAGRVAAALDEQIGDRVDGGVVVTDDPASARAVETVEGTHPLPSESNVTGTRRLLDRARECDEGTLALVAVTGGGSALLTAPSGDIELDELVDLTESLLKSGAPIEAINTVRRAISDVKGGGLAAELAPATTIGLVFSDVTSDDPAVVASGPLSPNPTDAADALDVLSDYDVDAPSAVVEHLERAAAESSGSAAGPGLDHVSVHVLADGFTALAAAADACEDAGYDSLILSRSVRGEAREAAKTHVALAEEAQRTGNPVSPPAVVLSGGETTVTVVGDGTGGPNQEFALSAATDIPEGVVLGAVDTDGIDGATDAAGALVTSETIAGEDDARAAAAALADNDAYPYLDERGALLVSGPTGTNVNDLRVLVVTE</sequence>
<dbReference type="InterPro" id="IPR007835">
    <property type="entry name" value="MOFRL"/>
</dbReference>
<organism evidence="4 5">
    <name type="scientific">Halorubrum trueperi</name>
    <dbReference type="NCBI Taxonomy" id="2004704"/>
    <lineage>
        <taxon>Archaea</taxon>
        <taxon>Methanobacteriati</taxon>
        <taxon>Methanobacteriota</taxon>
        <taxon>Stenosarchaea group</taxon>
        <taxon>Halobacteria</taxon>
        <taxon>Halobacteriales</taxon>
        <taxon>Haloferacaceae</taxon>
        <taxon>Halorubrum</taxon>
    </lineage>
</organism>
<accession>A0ABD5UIZ9</accession>
<evidence type="ECO:0000259" key="2">
    <source>
        <dbReference type="Pfam" id="PF05161"/>
    </source>
</evidence>
<protein>
    <submittedName>
        <fullName evidence="4">Glycerate kinase</fullName>
    </submittedName>
</protein>
<proteinExistence type="predicted"/>
<dbReference type="InterPro" id="IPR039760">
    <property type="entry name" value="MOFRL_protein"/>
</dbReference>
<dbReference type="Gene3D" id="3.40.1480.10">
    <property type="entry name" value="MOFRL domain"/>
    <property type="match status" value="1"/>
</dbReference>
<evidence type="ECO:0000256" key="1">
    <source>
        <dbReference type="SAM" id="MobiDB-lite"/>
    </source>
</evidence>
<dbReference type="RefSeq" id="WP_379768258.1">
    <property type="nucleotide sequence ID" value="NZ_JBHSXI010000011.1"/>
</dbReference>
<dbReference type="AlphaFoldDB" id="A0ABD5UIZ9"/>
<reference evidence="4 5" key="1">
    <citation type="journal article" date="2019" name="Int. J. Syst. Evol. Microbiol.">
        <title>The Global Catalogue of Microorganisms (GCM) 10K type strain sequencing project: providing services to taxonomists for standard genome sequencing and annotation.</title>
        <authorList>
            <consortium name="The Broad Institute Genomics Platform"/>
            <consortium name="The Broad Institute Genome Sequencing Center for Infectious Disease"/>
            <person name="Wu L."/>
            <person name="Ma J."/>
        </authorList>
    </citation>
    <scope>NUCLEOTIDE SEQUENCE [LARGE SCALE GENOMIC DNA]</scope>
    <source>
        <strain evidence="4 5">Y73</strain>
    </source>
</reference>
<dbReference type="SUPFAM" id="SSF82544">
    <property type="entry name" value="GckA/TtuD-like"/>
    <property type="match status" value="1"/>
</dbReference>
<comment type="caution">
    <text evidence="4">The sequence shown here is derived from an EMBL/GenBank/DDBJ whole genome shotgun (WGS) entry which is preliminary data.</text>
</comment>
<keyword evidence="5" id="KW-1185">Reference proteome</keyword>
<dbReference type="PANTHER" id="PTHR12227:SF0">
    <property type="entry name" value="GLYCERATE KINASE"/>
    <property type="match status" value="1"/>
</dbReference>
<dbReference type="InterPro" id="IPR038614">
    <property type="entry name" value="GK_N_sf"/>
</dbReference>
<dbReference type="InterPro" id="IPR025286">
    <property type="entry name" value="MOFRL_assoc_dom"/>
</dbReference>
<dbReference type="Pfam" id="PF05161">
    <property type="entry name" value="MOFRL"/>
    <property type="match status" value="1"/>
</dbReference>
<evidence type="ECO:0000313" key="4">
    <source>
        <dbReference type="EMBL" id="MFC6889445.1"/>
    </source>
</evidence>
<dbReference type="Proteomes" id="UP001596333">
    <property type="component" value="Unassembled WGS sequence"/>
</dbReference>
<gene>
    <name evidence="4" type="ORF">ACFQEY_10520</name>
</gene>
<dbReference type="EMBL" id="JBHSXI010000011">
    <property type="protein sequence ID" value="MFC6889445.1"/>
    <property type="molecule type" value="Genomic_DNA"/>
</dbReference>
<name>A0ABD5UIZ9_9EURY</name>
<dbReference type="PANTHER" id="PTHR12227">
    <property type="entry name" value="GLYCERATE KINASE"/>
    <property type="match status" value="1"/>
</dbReference>
<keyword evidence="4" id="KW-0808">Transferase</keyword>
<dbReference type="Pfam" id="PF13660">
    <property type="entry name" value="DUF4147"/>
    <property type="match status" value="1"/>
</dbReference>
<dbReference type="Gene3D" id="3.40.50.10180">
    <property type="entry name" value="Glycerate kinase, MOFRL-like N-terminal domain"/>
    <property type="match status" value="1"/>
</dbReference>
<keyword evidence="4" id="KW-0418">Kinase</keyword>
<evidence type="ECO:0000259" key="3">
    <source>
        <dbReference type="Pfam" id="PF13660"/>
    </source>
</evidence>